<organism evidence="2 3">
    <name type="scientific">Neurospora tetraspora</name>
    <dbReference type="NCBI Taxonomy" id="94610"/>
    <lineage>
        <taxon>Eukaryota</taxon>
        <taxon>Fungi</taxon>
        <taxon>Dikarya</taxon>
        <taxon>Ascomycota</taxon>
        <taxon>Pezizomycotina</taxon>
        <taxon>Sordariomycetes</taxon>
        <taxon>Sordariomycetidae</taxon>
        <taxon>Sordariales</taxon>
        <taxon>Sordariaceae</taxon>
        <taxon>Neurospora</taxon>
    </lineage>
</organism>
<name>A0AAE0JHV9_9PEZI</name>
<feature type="region of interest" description="Disordered" evidence="1">
    <location>
        <begin position="1"/>
        <end position="61"/>
    </location>
</feature>
<protein>
    <submittedName>
        <fullName evidence="2">Uncharacterized protein</fullName>
    </submittedName>
</protein>
<evidence type="ECO:0000313" key="3">
    <source>
        <dbReference type="Proteomes" id="UP001278500"/>
    </source>
</evidence>
<dbReference type="EMBL" id="JAUEPP010000003">
    <property type="protein sequence ID" value="KAK3348107.1"/>
    <property type="molecule type" value="Genomic_DNA"/>
</dbReference>
<sequence length="75" mass="7818">MPRTMMAIKGSSLGFHDPASGNPLQIRCLPPTVTASTSTSRPRGSSSDSSNFRGSTAVTTVGPGCFHTFSLSTDR</sequence>
<proteinExistence type="predicted"/>
<dbReference type="GeneID" id="87858455"/>
<gene>
    <name evidence="2" type="ORF">B0H65DRAFT_166083</name>
</gene>
<reference evidence="2" key="1">
    <citation type="journal article" date="2023" name="Mol. Phylogenet. Evol.">
        <title>Genome-scale phylogeny and comparative genomics of the fungal order Sordariales.</title>
        <authorList>
            <person name="Hensen N."/>
            <person name="Bonometti L."/>
            <person name="Westerberg I."/>
            <person name="Brannstrom I.O."/>
            <person name="Guillou S."/>
            <person name="Cros-Aarteil S."/>
            <person name="Calhoun S."/>
            <person name="Haridas S."/>
            <person name="Kuo A."/>
            <person name="Mondo S."/>
            <person name="Pangilinan J."/>
            <person name="Riley R."/>
            <person name="LaButti K."/>
            <person name="Andreopoulos B."/>
            <person name="Lipzen A."/>
            <person name="Chen C."/>
            <person name="Yan M."/>
            <person name="Daum C."/>
            <person name="Ng V."/>
            <person name="Clum A."/>
            <person name="Steindorff A."/>
            <person name="Ohm R.A."/>
            <person name="Martin F."/>
            <person name="Silar P."/>
            <person name="Natvig D.O."/>
            <person name="Lalanne C."/>
            <person name="Gautier V."/>
            <person name="Ament-Velasquez S.L."/>
            <person name="Kruys A."/>
            <person name="Hutchinson M.I."/>
            <person name="Powell A.J."/>
            <person name="Barry K."/>
            <person name="Miller A.N."/>
            <person name="Grigoriev I.V."/>
            <person name="Debuchy R."/>
            <person name="Gladieux P."/>
            <person name="Hiltunen Thoren M."/>
            <person name="Johannesson H."/>
        </authorList>
    </citation>
    <scope>NUCLEOTIDE SEQUENCE</scope>
    <source>
        <strain evidence="2">CBS 560.94</strain>
    </source>
</reference>
<feature type="compositionally biased region" description="Low complexity" evidence="1">
    <location>
        <begin position="36"/>
        <end position="56"/>
    </location>
</feature>
<evidence type="ECO:0000313" key="2">
    <source>
        <dbReference type="EMBL" id="KAK3348107.1"/>
    </source>
</evidence>
<reference evidence="2" key="2">
    <citation type="submission" date="2023-06" db="EMBL/GenBank/DDBJ databases">
        <authorList>
            <consortium name="Lawrence Berkeley National Laboratory"/>
            <person name="Haridas S."/>
            <person name="Hensen N."/>
            <person name="Bonometti L."/>
            <person name="Westerberg I."/>
            <person name="Brannstrom I.O."/>
            <person name="Guillou S."/>
            <person name="Cros-Aarteil S."/>
            <person name="Calhoun S."/>
            <person name="Kuo A."/>
            <person name="Mondo S."/>
            <person name="Pangilinan J."/>
            <person name="Riley R."/>
            <person name="Labutti K."/>
            <person name="Andreopoulos B."/>
            <person name="Lipzen A."/>
            <person name="Chen C."/>
            <person name="Yanf M."/>
            <person name="Daum C."/>
            <person name="Ng V."/>
            <person name="Clum A."/>
            <person name="Steindorff A."/>
            <person name="Ohm R."/>
            <person name="Martin F."/>
            <person name="Silar P."/>
            <person name="Natvig D."/>
            <person name="Lalanne C."/>
            <person name="Gautier V."/>
            <person name="Ament-Velasquez S.L."/>
            <person name="Kruys A."/>
            <person name="Hutchinson M.I."/>
            <person name="Powell A.J."/>
            <person name="Barry K."/>
            <person name="Miller A.N."/>
            <person name="Grigoriev I.V."/>
            <person name="Debuchy R."/>
            <person name="Gladieux P."/>
            <person name="Thoren M.H."/>
            <person name="Johannesson H."/>
        </authorList>
    </citation>
    <scope>NUCLEOTIDE SEQUENCE</scope>
    <source>
        <strain evidence="2">CBS 560.94</strain>
    </source>
</reference>
<accession>A0AAE0JHV9</accession>
<evidence type="ECO:0000256" key="1">
    <source>
        <dbReference type="SAM" id="MobiDB-lite"/>
    </source>
</evidence>
<comment type="caution">
    <text evidence="2">The sequence shown here is derived from an EMBL/GenBank/DDBJ whole genome shotgun (WGS) entry which is preliminary data.</text>
</comment>
<keyword evidence="3" id="KW-1185">Reference proteome</keyword>
<dbReference type="RefSeq" id="XP_062683189.1">
    <property type="nucleotide sequence ID" value="XM_062821301.1"/>
</dbReference>
<dbReference type="Proteomes" id="UP001278500">
    <property type="component" value="Unassembled WGS sequence"/>
</dbReference>
<dbReference type="AlphaFoldDB" id="A0AAE0JHV9"/>